<feature type="region of interest" description="Disordered" evidence="1">
    <location>
        <begin position="311"/>
        <end position="341"/>
    </location>
</feature>
<feature type="compositionally biased region" description="Polar residues" evidence="1">
    <location>
        <begin position="312"/>
        <end position="322"/>
    </location>
</feature>
<proteinExistence type="predicted"/>
<gene>
    <name evidence="2" type="ORF">MACK_002349</name>
</gene>
<dbReference type="Proteomes" id="UP000244811">
    <property type="component" value="Chromosome 3"/>
</dbReference>
<dbReference type="AlphaFoldDB" id="A0A976QT27"/>
<accession>A0A976QT27</accession>
<evidence type="ECO:0000313" key="3">
    <source>
        <dbReference type="Proteomes" id="UP000244811"/>
    </source>
</evidence>
<protein>
    <submittedName>
        <fullName evidence="2">4-methyl-5(B-hydroxyethyl)-thiazol monophosphate biosynthesis enzyme</fullName>
    </submittedName>
</protein>
<sequence length="1280" mass="146450">MTHSKFRETVLNRSTVKLSELEEMNANTKTIGMSSGAGYEIDDSLVTKLREEYKKLEADIDSTVDNIYYQVGQNTFYVYLYDDLRVLMICYNNKAYTRYFLGKKTSRWKLVDGIERCICKSNLGLQDTSYKTLVKSLNVLALTFRLIRPEELAEKEESEKLITIDVSREGPTIYNSSKVSVKNVAVYENCNIFRYYSHIPAKEESLNISSLTTVTSQGKTKKFKEQLVDFKSANVYFVMNATKKPIILEIVLGDYTRKYYKDLDKVSELEIISESRDITSSNLAEKLIEESERINRTLIYQIDKTINDTKNSDNYGHGNSITVRKEPKKNSGFTSYTHTSGSSAKKSYILFQKKQLVGRSNTRPEVLKGVQDESYSYIKVYSFDNDRSFPLFVELNDSKTNSYYSHKNDESGSYWKKESSGLDEVDAKLKLDALYYNLKASVIIEIDRGLTTTRTNNLTYPIKLIDNKIKAPGKSIESYNSRNELSSKKNITVSGYSKISETKAKQYSGFYYVKHEIKGSDLTTDDKKDIGGFRLFFSQIVFGGPLELKLYKRNTHGILQESDRVYLYYTFRTGQESIFYVYYYGEYAIPLSVCYNSKVYKRRDDKGTEWVCAKEASCFDTSNILNLIKNVYQGMRKKFILVNSGREENIKTSTQKFGKSVGTFVRFTYEPNKQKSPSGPYKLPISTLIKGIADNTVLNKLLDTLNDQRFDKVTKYTNGSKPLLFEFVSDATKITFVRKDELKYWLSETIQNPETQIESIDSNVKETNVYVVDDTTTKFNDNITSVLKKNQPTTGFNKYLHTPQQKTLKKSLFLYNGAKLMKKGDKGSLEELNEINETSYDTVTVYFGTKAKSGNNFHPLILELNKSAHNPKTHYRLRLKDSSYYWENLTIRSQDPGNKQLINRLKETELDLVESLVILMDRRMPTYGNNQIVKAVTGLSPFKEIKSAPTGADIRVNNVTETEAKCFRDNGYMLYEHNITSSLEEGKNYALRFFIFAEDSSETYKEINLYSSDEDLDTLYFDTRGGDEKRKVYVYFYCEDPRPLLVCYSGSAFMPKGSDSYFEKWFKADKIKRCQCQADHDDPILISTLSEVVKFLNVVQLHKRPAIRFQEKEKPNTLDGPDRNGLEYKSPEPLSSVSVYYNLYDTGHKYPFLVVLKFKNGKNTEDFYKLKGKDAKEWEKMDEDSDKDILTKLRKDDTFENGLYDLRKNLEINFDKDNITPLFKADECTEDNVDWVAIGAGGGGGLVGVGTIVTISVFVSKKLAVTAATTVAAAAAAAAA</sequence>
<name>A0A976QT27_THEOR</name>
<reference evidence="2" key="1">
    <citation type="submission" date="2022-07" db="EMBL/GenBank/DDBJ databases">
        <title>Evaluation of T. orientalis genome assembly methods using nanopore sequencing and analysis of variation between genomes.</title>
        <authorList>
            <person name="Yam J."/>
            <person name="Micallef M.L."/>
            <person name="Liu M."/>
            <person name="Djordjevic S.P."/>
            <person name="Bogema D.R."/>
            <person name="Jenkins C."/>
        </authorList>
    </citation>
    <scope>NUCLEOTIDE SEQUENCE</scope>
    <source>
        <strain evidence="2">Goon Nure</strain>
    </source>
</reference>
<evidence type="ECO:0000256" key="1">
    <source>
        <dbReference type="SAM" id="MobiDB-lite"/>
    </source>
</evidence>
<dbReference type="EMBL" id="CP056070">
    <property type="protein sequence ID" value="UKK01532.2"/>
    <property type="molecule type" value="Genomic_DNA"/>
</dbReference>
<feature type="compositionally biased region" description="Polar residues" evidence="1">
    <location>
        <begin position="331"/>
        <end position="341"/>
    </location>
</feature>
<evidence type="ECO:0000313" key="2">
    <source>
        <dbReference type="EMBL" id="UKK01532.2"/>
    </source>
</evidence>
<organism evidence="2 3">
    <name type="scientific">Theileria orientalis</name>
    <dbReference type="NCBI Taxonomy" id="68886"/>
    <lineage>
        <taxon>Eukaryota</taxon>
        <taxon>Sar</taxon>
        <taxon>Alveolata</taxon>
        <taxon>Apicomplexa</taxon>
        <taxon>Aconoidasida</taxon>
        <taxon>Piroplasmida</taxon>
        <taxon>Theileriidae</taxon>
        <taxon>Theileria</taxon>
    </lineage>
</organism>